<name>A0AAE0CFP8_9CHLO</name>
<gene>
    <name evidence="3" type="ORF">CYMTET_37218</name>
</gene>
<sequence>MRAWVAGLERAVRDVSALLETLTRVGHDVEPDPPPTRDIDSRQCGGGGVRFPPSKWRDERSCKPDGKFRERNRRFGAMDDVVSAFQTAFDSGDDAAFAGLCQQHDQPLVRDDSEPFTYPKTLDMGLRAQYAGMAHGGSSGVDISDAIAEARGALSALRSAASTAAGAGGATAPLQSSLNLGRIALPPVVCVVLPPAQHDVPEAPLYPVSASDLARFESPFESTFMDRCFGQLTPTLNACSVIRPLAVCDTELSVIDDVSSDSDCGSDDDSSYEPVVVRCVRPVGAASLPKGLSFASLVLPLLMLVACAPELLRVRWCWGHPPTWMLRLTPGGCLPRAFAIWLTVFSLGFLLVFWGCTVFWTLDFNLQFLDFRNSSTNLALVSGSGYLWSLDSGSG</sequence>
<keyword evidence="2" id="KW-1133">Transmembrane helix</keyword>
<dbReference type="Proteomes" id="UP001190700">
    <property type="component" value="Unassembled WGS sequence"/>
</dbReference>
<evidence type="ECO:0000256" key="2">
    <source>
        <dbReference type="SAM" id="Phobius"/>
    </source>
</evidence>
<evidence type="ECO:0000313" key="4">
    <source>
        <dbReference type="Proteomes" id="UP001190700"/>
    </source>
</evidence>
<evidence type="ECO:0000313" key="3">
    <source>
        <dbReference type="EMBL" id="KAK3253533.1"/>
    </source>
</evidence>
<proteinExistence type="predicted"/>
<organism evidence="3 4">
    <name type="scientific">Cymbomonas tetramitiformis</name>
    <dbReference type="NCBI Taxonomy" id="36881"/>
    <lineage>
        <taxon>Eukaryota</taxon>
        <taxon>Viridiplantae</taxon>
        <taxon>Chlorophyta</taxon>
        <taxon>Pyramimonadophyceae</taxon>
        <taxon>Pyramimonadales</taxon>
        <taxon>Pyramimonadaceae</taxon>
        <taxon>Cymbomonas</taxon>
    </lineage>
</organism>
<keyword evidence="4" id="KW-1185">Reference proteome</keyword>
<feature type="transmembrane region" description="Helical" evidence="2">
    <location>
        <begin position="333"/>
        <end position="362"/>
    </location>
</feature>
<feature type="region of interest" description="Disordered" evidence="1">
    <location>
        <begin position="26"/>
        <end position="64"/>
    </location>
</feature>
<feature type="compositionally biased region" description="Basic and acidic residues" evidence="1">
    <location>
        <begin position="26"/>
        <end position="41"/>
    </location>
</feature>
<protein>
    <submittedName>
        <fullName evidence="3">Uncharacterized protein</fullName>
    </submittedName>
</protein>
<keyword evidence="2" id="KW-0472">Membrane</keyword>
<keyword evidence="2" id="KW-0812">Transmembrane</keyword>
<evidence type="ECO:0000256" key="1">
    <source>
        <dbReference type="SAM" id="MobiDB-lite"/>
    </source>
</evidence>
<accession>A0AAE0CFP8</accession>
<reference evidence="3 4" key="1">
    <citation type="journal article" date="2015" name="Genome Biol. Evol.">
        <title>Comparative Genomics of a Bacterivorous Green Alga Reveals Evolutionary Causalities and Consequences of Phago-Mixotrophic Mode of Nutrition.</title>
        <authorList>
            <person name="Burns J.A."/>
            <person name="Paasch A."/>
            <person name="Narechania A."/>
            <person name="Kim E."/>
        </authorList>
    </citation>
    <scope>NUCLEOTIDE SEQUENCE [LARGE SCALE GENOMIC DNA]</scope>
    <source>
        <strain evidence="3 4">PLY_AMNH</strain>
    </source>
</reference>
<dbReference type="EMBL" id="LGRX02024778">
    <property type="protein sequence ID" value="KAK3253533.1"/>
    <property type="molecule type" value="Genomic_DNA"/>
</dbReference>
<comment type="caution">
    <text evidence="3">The sequence shown here is derived from an EMBL/GenBank/DDBJ whole genome shotgun (WGS) entry which is preliminary data.</text>
</comment>
<dbReference type="AlphaFoldDB" id="A0AAE0CFP8"/>
<feature type="compositionally biased region" description="Basic and acidic residues" evidence="1">
    <location>
        <begin position="55"/>
        <end position="64"/>
    </location>
</feature>